<feature type="region of interest" description="Disordered" evidence="1">
    <location>
        <begin position="1"/>
        <end position="24"/>
    </location>
</feature>
<keyword evidence="2" id="KW-1133">Transmembrane helix</keyword>
<organism evidence="3 4">
    <name type="scientific">Dendrothele bispora (strain CBS 962.96)</name>
    <dbReference type="NCBI Taxonomy" id="1314807"/>
    <lineage>
        <taxon>Eukaryota</taxon>
        <taxon>Fungi</taxon>
        <taxon>Dikarya</taxon>
        <taxon>Basidiomycota</taxon>
        <taxon>Agaricomycotina</taxon>
        <taxon>Agaricomycetes</taxon>
        <taxon>Agaricomycetidae</taxon>
        <taxon>Agaricales</taxon>
        <taxon>Agaricales incertae sedis</taxon>
        <taxon>Dendrothele</taxon>
    </lineage>
</organism>
<keyword evidence="2" id="KW-0472">Membrane</keyword>
<feature type="transmembrane region" description="Helical" evidence="2">
    <location>
        <begin position="565"/>
        <end position="586"/>
    </location>
</feature>
<proteinExistence type="predicted"/>
<evidence type="ECO:0000256" key="1">
    <source>
        <dbReference type="SAM" id="MobiDB-lite"/>
    </source>
</evidence>
<sequence length="745" mass="83197">MMRETDYYPPSLSQLSTPTTPSSIPKRSSLARLFREDPGVKGCGWFAPYREQRFHVLGNVLRVLFHVIFAPLASIPVGDALGNAVYNFASLDWFGELLDTPDAVLQHPSEPFTSIPLIEKPLYSGTGSDISSSMATSSPDVYEPFSYKPRWMLEVTIRNGQYTSHKQINWVADEVGSSNRYTAISYDMESAYVLFSEAGRHTEDPSPEGKKWSLADRRRIAKQLLIEYCSANRDRQVSLDRTEFIWLDEFCITKEGEEKSHRDADELRKERKAELGRLTDIFRGAHTVVVFCQDIGCDHTTFACQWGKRLFTLGEILNANKVQRMTRKTMPGKDAELTTFLYSESAQSFRERMMHHAAQAGKWHLHALLRQSNNGGSETWQSAIHALMVEAIRRDRETGYRDHELLAQGLNGLLPRRARVRHLTGKNGWTDLSWLLELNQGFYNMAALAAVCSLNDTPDSDNGWLGPPIEPRAGCERLEPLVTAFPVVGVDAKGKTTSHLNIVGADNIGLFPSPRRDGKALYRNPALKRKKVVSTALLVTSWIIGFILIIDALAEIFLASPASKALAGVLLIYFSSILYVIFRLIVGTWHLERSGWVFLSEGRMNDGKKGDLAWGSRPELVLGQIDDRLGKLAEWGERQMAPEWDSPTRVPCMMGHLVDMVAGIKVRVVVTGRPNSMVVLAVHGSGVTYMLLNRPRGVGRVAEKLGMANLPPFTLAITEKGGSVRVGIAPPEKKKGFWSLLWSGL</sequence>
<keyword evidence="4" id="KW-1185">Reference proteome</keyword>
<feature type="compositionally biased region" description="Low complexity" evidence="1">
    <location>
        <begin position="9"/>
        <end position="24"/>
    </location>
</feature>
<gene>
    <name evidence="3" type="ORF">K435DRAFT_779748</name>
</gene>
<reference evidence="3 4" key="1">
    <citation type="journal article" date="2019" name="Nat. Ecol. Evol.">
        <title>Megaphylogeny resolves global patterns of mushroom evolution.</title>
        <authorList>
            <person name="Varga T."/>
            <person name="Krizsan K."/>
            <person name="Foldi C."/>
            <person name="Dima B."/>
            <person name="Sanchez-Garcia M."/>
            <person name="Sanchez-Ramirez S."/>
            <person name="Szollosi G.J."/>
            <person name="Szarkandi J.G."/>
            <person name="Papp V."/>
            <person name="Albert L."/>
            <person name="Andreopoulos W."/>
            <person name="Angelini C."/>
            <person name="Antonin V."/>
            <person name="Barry K.W."/>
            <person name="Bougher N.L."/>
            <person name="Buchanan P."/>
            <person name="Buyck B."/>
            <person name="Bense V."/>
            <person name="Catcheside P."/>
            <person name="Chovatia M."/>
            <person name="Cooper J."/>
            <person name="Damon W."/>
            <person name="Desjardin D."/>
            <person name="Finy P."/>
            <person name="Geml J."/>
            <person name="Haridas S."/>
            <person name="Hughes K."/>
            <person name="Justo A."/>
            <person name="Karasinski D."/>
            <person name="Kautmanova I."/>
            <person name="Kiss B."/>
            <person name="Kocsube S."/>
            <person name="Kotiranta H."/>
            <person name="LaButti K.M."/>
            <person name="Lechner B.E."/>
            <person name="Liimatainen K."/>
            <person name="Lipzen A."/>
            <person name="Lukacs Z."/>
            <person name="Mihaltcheva S."/>
            <person name="Morgado L.N."/>
            <person name="Niskanen T."/>
            <person name="Noordeloos M.E."/>
            <person name="Ohm R.A."/>
            <person name="Ortiz-Santana B."/>
            <person name="Ovrebo C."/>
            <person name="Racz N."/>
            <person name="Riley R."/>
            <person name="Savchenko A."/>
            <person name="Shiryaev A."/>
            <person name="Soop K."/>
            <person name="Spirin V."/>
            <person name="Szebenyi C."/>
            <person name="Tomsovsky M."/>
            <person name="Tulloss R.E."/>
            <person name="Uehling J."/>
            <person name="Grigoriev I.V."/>
            <person name="Vagvolgyi C."/>
            <person name="Papp T."/>
            <person name="Martin F.M."/>
            <person name="Miettinen O."/>
            <person name="Hibbett D.S."/>
            <person name="Nagy L.G."/>
        </authorList>
    </citation>
    <scope>NUCLEOTIDE SEQUENCE [LARGE SCALE GENOMIC DNA]</scope>
    <source>
        <strain evidence="3 4">CBS 962.96</strain>
    </source>
</reference>
<dbReference type="AlphaFoldDB" id="A0A4S8LVM3"/>
<evidence type="ECO:0000256" key="2">
    <source>
        <dbReference type="SAM" id="Phobius"/>
    </source>
</evidence>
<evidence type="ECO:0000313" key="3">
    <source>
        <dbReference type="EMBL" id="THU93617.1"/>
    </source>
</evidence>
<accession>A0A4S8LVM3</accession>
<dbReference type="EMBL" id="ML179244">
    <property type="protein sequence ID" value="THU93617.1"/>
    <property type="molecule type" value="Genomic_DNA"/>
</dbReference>
<evidence type="ECO:0008006" key="5">
    <source>
        <dbReference type="Google" id="ProtNLM"/>
    </source>
</evidence>
<dbReference type="OrthoDB" id="2624308at2759"/>
<evidence type="ECO:0000313" key="4">
    <source>
        <dbReference type="Proteomes" id="UP000297245"/>
    </source>
</evidence>
<feature type="transmembrane region" description="Helical" evidence="2">
    <location>
        <begin position="532"/>
        <end position="559"/>
    </location>
</feature>
<dbReference type="Proteomes" id="UP000297245">
    <property type="component" value="Unassembled WGS sequence"/>
</dbReference>
<protein>
    <recommendedName>
        <fullName evidence="5">Heterokaryon incompatibility domain-containing protein</fullName>
    </recommendedName>
</protein>
<keyword evidence="2" id="KW-0812">Transmembrane</keyword>
<name>A0A4S8LVM3_DENBC</name>